<evidence type="ECO:0000313" key="4">
    <source>
        <dbReference type="EMBL" id="MVX59170.1"/>
    </source>
</evidence>
<dbReference type="InterPro" id="IPR039532">
    <property type="entry name" value="TetR_C_Firmicutes"/>
</dbReference>
<sequence length="182" mass="21537">MKSNKRQKTKKCLENAMVKLLSDQSFDQITTVKLTQKAEISRSSFYTHYKDKFDMIDHYQDRIFHTLDYIFDKHDGHLEATITEIFEFLKREPLLAALLSENGTQEIQQFIRKRLHILLENGWQGRYSHELFQDKEKKYAAIYLSNAFLGVYQLWIAQGKKESPQAMARFLMKMLKFSGIEA</sequence>
<dbReference type="Proteomes" id="UP000461595">
    <property type="component" value="Unassembled WGS sequence"/>
</dbReference>
<dbReference type="PANTHER" id="PTHR43479:SF7">
    <property type="entry name" value="TETR-FAMILY TRANSCRIPTIONAL REGULATOR"/>
    <property type="match status" value="1"/>
</dbReference>
<protein>
    <submittedName>
        <fullName evidence="4">TetR/AcrR family transcriptional regulator</fullName>
    </submittedName>
</protein>
<proteinExistence type="predicted"/>
<evidence type="ECO:0000259" key="3">
    <source>
        <dbReference type="PROSITE" id="PS50977"/>
    </source>
</evidence>
<feature type="DNA-binding region" description="H-T-H motif" evidence="2">
    <location>
        <begin position="30"/>
        <end position="49"/>
    </location>
</feature>
<dbReference type="EMBL" id="WSRS01000047">
    <property type="protein sequence ID" value="MVX59170.1"/>
    <property type="molecule type" value="Genomic_DNA"/>
</dbReference>
<keyword evidence="1 2" id="KW-0238">DNA-binding</keyword>
<dbReference type="RefSeq" id="WP_160332956.1">
    <property type="nucleotide sequence ID" value="NZ_WSRS01000047.1"/>
</dbReference>
<dbReference type="PROSITE" id="PS50977">
    <property type="entry name" value="HTH_TETR_2"/>
    <property type="match status" value="1"/>
</dbReference>
<dbReference type="AlphaFoldDB" id="A0A7X3KC33"/>
<dbReference type="SUPFAM" id="SSF46689">
    <property type="entry name" value="Homeodomain-like"/>
    <property type="match status" value="1"/>
</dbReference>
<dbReference type="Pfam" id="PF14278">
    <property type="entry name" value="TetR_C_8"/>
    <property type="match status" value="1"/>
</dbReference>
<feature type="domain" description="HTH tetR-type" evidence="3">
    <location>
        <begin position="7"/>
        <end position="67"/>
    </location>
</feature>
<dbReference type="InterPro" id="IPR050624">
    <property type="entry name" value="HTH-type_Tx_Regulator"/>
</dbReference>
<dbReference type="Gene3D" id="1.10.357.10">
    <property type="entry name" value="Tetracycline Repressor, domain 2"/>
    <property type="match status" value="1"/>
</dbReference>
<name>A0A7X3KC33_9STRE</name>
<dbReference type="InterPro" id="IPR009057">
    <property type="entry name" value="Homeodomain-like_sf"/>
</dbReference>
<evidence type="ECO:0000313" key="5">
    <source>
        <dbReference type="Proteomes" id="UP000461595"/>
    </source>
</evidence>
<dbReference type="OrthoDB" id="9810250at2"/>
<evidence type="ECO:0000256" key="2">
    <source>
        <dbReference type="PROSITE-ProRule" id="PRU00335"/>
    </source>
</evidence>
<reference evidence="4 5" key="1">
    <citation type="submission" date="2019-12" db="EMBL/GenBank/DDBJ databases">
        <title>Microbes associate with the intestines of laboratory mice.</title>
        <authorList>
            <person name="Navarre W."/>
            <person name="Wong E."/>
        </authorList>
    </citation>
    <scope>NUCLEOTIDE SEQUENCE [LARGE SCALE GENOMIC DNA]</scope>
    <source>
        <strain evidence="4 5">NM51_B2-22</strain>
    </source>
</reference>
<evidence type="ECO:0000256" key="1">
    <source>
        <dbReference type="ARBA" id="ARBA00023125"/>
    </source>
</evidence>
<gene>
    <name evidence="4" type="ORF">E5983_05880</name>
</gene>
<accession>A0A7X3KC33</accession>
<dbReference type="InterPro" id="IPR001647">
    <property type="entry name" value="HTH_TetR"/>
</dbReference>
<dbReference type="PANTHER" id="PTHR43479">
    <property type="entry name" value="ACREF/ENVCD OPERON REPRESSOR-RELATED"/>
    <property type="match status" value="1"/>
</dbReference>
<comment type="caution">
    <text evidence="4">The sequence shown here is derived from an EMBL/GenBank/DDBJ whole genome shotgun (WGS) entry which is preliminary data.</text>
</comment>
<dbReference type="GO" id="GO:0003677">
    <property type="term" value="F:DNA binding"/>
    <property type="evidence" value="ECO:0007669"/>
    <property type="project" value="UniProtKB-UniRule"/>
</dbReference>
<organism evidence="4 5">
    <name type="scientific">Streptococcus danieliae</name>
    <dbReference type="NCBI Taxonomy" id="747656"/>
    <lineage>
        <taxon>Bacteria</taxon>
        <taxon>Bacillati</taxon>
        <taxon>Bacillota</taxon>
        <taxon>Bacilli</taxon>
        <taxon>Lactobacillales</taxon>
        <taxon>Streptococcaceae</taxon>
        <taxon>Streptococcus</taxon>
    </lineage>
</organism>